<reference evidence="2 3" key="2">
    <citation type="journal article" date="2012" name="Open Biol.">
        <title>Characteristics of nucleosomes and linker DNA regions on the genome of the basidiomycete Mixia osmundae revealed by mono- and dinucleosome mapping.</title>
        <authorList>
            <person name="Nishida H."/>
            <person name="Kondo S."/>
            <person name="Matsumoto T."/>
            <person name="Suzuki Y."/>
            <person name="Yoshikawa H."/>
            <person name="Taylor T.D."/>
            <person name="Sugiyama J."/>
        </authorList>
    </citation>
    <scope>NUCLEOTIDE SEQUENCE [LARGE SCALE GENOMIC DNA]</scope>
    <source>
        <strain evidence="3">CBS 9802 / IAM 14324 / JCM 22182 / KY 12970</strain>
    </source>
</reference>
<dbReference type="Gene3D" id="3.40.50.1820">
    <property type="entry name" value="alpha/beta hydrolase"/>
    <property type="match status" value="2"/>
</dbReference>
<organism evidence="2 3">
    <name type="scientific">Mixia osmundae (strain CBS 9802 / IAM 14324 / JCM 22182 / KY 12970)</name>
    <dbReference type="NCBI Taxonomy" id="764103"/>
    <lineage>
        <taxon>Eukaryota</taxon>
        <taxon>Fungi</taxon>
        <taxon>Dikarya</taxon>
        <taxon>Basidiomycota</taxon>
        <taxon>Pucciniomycotina</taxon>
        <taxon>Mixiomycetes</taxon>
        <taxon>Mixiales</taxon>
        <taxon>Mixiaceae</taxon>
        <taxon>Mixia</taxon>
    </lineage>
</organism>
<dbReference type="OrthoDB" id="435520at2759"/>
<feature type="compositionally biased region" description="Low complexity" evidence="1">
    <location>
        <begin position="747"/>
        <end position="760"/>
    </location>
</feature>
<feature type="compositionally biased region" description="Low complexity" evidence="1">
    <location>
        <begin position="265"/>
        <end position="277"/>
    </location>
</feature>
<dbReference type="PANTHER" id="PTHR43433">
    <property type="entry name" value="HYDROLASE, ALPHA/BETA FOLD FAMILY PROTEIN"/>
    <property type="match status" value="1"/>
</dbReference>
<comment type="caution">
    <text evidence="2">The sequence shown here is derived from an EMBL/GenBank/DDBJ whole genome shotgun (WGS) entry which is preliminary data.</text>
</comment>
<sequence length="884" mass="93872">MSYFAQYPHRRSANIDDLNSQQHGSPGPSTQQHWIAQSTAGSEALSGEPVVLAPVRRRRSTRPRTHSPGVANGDPTPESEHQQGDSPSPEPGYISLTQAQLDQIHASRRSSASQTARTALARKNSAISSSATPSTSSPFTSSQAPTPALSVSQLSTTSARNRSPQLANGQLNSDLNRLALAGQPQFGKRTRQLSPSASKASGQDEPVVSAYTQNDELASEFVKLTASMDMPSNNVEKRNPGLGFVNPTQTPSPDLLSPRTESRSPRAAGSAASSPASMTAPNLSSARVLPQRPAISPRLSSAARMNRKGTGALSPASSPEKSPSATRSPSPPPATAHAPITAPSAPSPEPVPVTNQIASRARSLSILAVSPRRSAEVISPFSDTSSTEHMSFCTAAESSASGTAIPSITDIINRHKAALLDSNGKAQKALPLLQHFPSSTNTQLGSDSATSLNDHGDTVPDILCALDSDPSSKAKEEVARFIRSSRLTRLLQLECPPHHGLTISLADVGVPEGHPVLVFLGLGAVRYLVGLYDELAQALGLRLICVDRWGLGRSSNIPVAQRGLIPWTSVMVEVLDRLDLPRVSLLAHSAGAPYCLATSAVLAQTDRLSGSVHLLAPWVAGTPDSAYRWLKYVPSGVIRTAQAAEWHVQTMKLGKPPEIQMRGIGYVKPSSSLGVVTAEAETASPRTSAEGRRRSFRKSFSLKSPPSSPAPDNDLLESSPPSKPRRKRSLSLGKGSKGRSMSRRSTEPMPEMPTSSSMSSIQSGVSMPTRRTSHKAKPAAPIFDTTEALIKASHAESQGSSNDLLVLLDERRPKGFEYAELACPVKIWYGEKDDRIPVSSIQWLAQTLPRVDVSLVPGADHNLMTSYNVLVDALESIASEAGLT</sequence>
<dbReference type="EMBL" id="BABT02000008">
    <property type="protein sequence ID" value="GAA93637.1"/>
    <property type="molecule type" value="Genomic_DNA"/>
</dbReference>
<evidence type="ECO:0000313" key="2">
    <source>
        <dbReference type="EMBL" id="GAA93637.1"/>
    </source>
</evidence>
<dbReference type="HOGENOM" id="CLU_325991_0_0_1"/>
<reference evidence="2 3" key="1">
    <citation type="journal article" date="2011" name="J. Gen. Appl. Microbiol.">
        <title>Draft genome sequencing of the enigmatic basidiomycete Mixia osmundae.</title>
        <authorList>
            <person name="Nishida H."/>
            <person name="Nagatsuka Y."/>
            <person name="Sugiyama J."/>
        </authorList>
    </citation>
    <scope>NUCLEOTIDE SEQUENCE [LARGE SCALE GENOMIC DNA]</scope>
    <source>
        <strain evidence="3">CBS 9802 / IAM 14324 / JCM 22182 / KY 12970</strain>
    </source>
</reference>
<name>G7DSS9_MIXOS</name>
<dbReference type="InterPro" id="IPR029058">
    <property type="entry name" value="AB_hydrolase_fold"/>
</dbReference>
<dbReference type="STRING" id="764103.G7DSS9"/>
<protein>
    <recommendedName>
        <fullName evidence="4">AB hydrolase-1 domain-containing protein</fullName>
    </recommendedName>
</protein>
<feature type="compositionally biased region" description="Low complexity" evidence="1">
    <location>
        <begin position="312"/>
        <end position="328"/>
    </location>
</feature>
<feature type="compositionally biased region" description="Low complexity" evidence="1">
    <location>
        <begin position="335"/>
        <end position="344"/>
    </location>
</feature>
<evidence type="ECO:0008006" key="4">
    <source>
        <dbReference type="Google" id="ProtNLM"/>
    </source>
</evidence>
<feature type="compositionally biased region" description="Polar residues" evidence="1">
    <location>
        <begin position="17"/>
        <end position="41"/>
    </location>
</feature>
<dbReference type="InParanoid" id="G7DSS9"/>
<feature type="compositionally biased region" description="Polar residues" evidence="1">
    <location>
        <begin position="761"/>
        <end position="770"/>
    </location>
</feature>
<dbReference type="eggNOG" id="ENOG502QTP8">
    <property type="taxonomic scope" value="Eukaryota"/>
</dbReference>
<feature type="region of interest" description="Disordered" evidence="1">
    <location>
        <begin position="678"/>
        <end position="778"/>
    </location>
</feature>
<feature type="compositionally biased region" description="Polar residues" evidence="1">
    <location>
        <begin position="192"/>
        <end position="201"/>
    </location>
</feature>
<feature type="compositionally biased region" description="Polar residues" evidence="1">
    <location>
        <begin position="149"/>
        <end position="174"/>
    </location>
</feature>
<feature type="compositionally biased region" description="Low complexity" evidence="1">
    <location>
        <begin position="109"/>
        <end position="148"/>
    </location>
</feature>
<evidence type="ECO:0000256" key="1">
    <source>
        <dbReference type="SAM" id="MobiDB-lite"/>
    </source>
</evidence>
<feature type="region of interest" description="Disordered" evidence="1">
    <location>
        <begin position="1"/>
        <end position="174"/>
    </location>
</feature>
<dbReference type="InterPro" id="IPR050471">
    <property type="entry name" value="AB_hydrolase"/>
</dbReference>
<dbReference type="RefSeq" id="XP_014570482.1">
    <property type="nucleotide sequence ID" value="XM_014714996.1"/>
</dbReference>
<feature type="region of interest" description="Disordered" evidence="1">
    <location>
        <begin position="187"/>
        <end position="207"/>
    </location>
</feature>
<dbReference type="PANTHER" id="PTHR43433:SF10">
    <property type="entry name" value="AB HYDROLASE-1 DOMAIN-CONTAINING PROTEIN"/>
    <property type="match status" value="1"/>
</dbReference>
<accession>G7DSS9</accession>
<dbReference type="Proteomes" id="UP000009131">
    <property type="component" value="Unassembled WGS sequence"/>
</dbReference>
<feature type="compositionally biased region" description="Basic residues" evidence="1">
    <location>
        <begin position="55"/>
        <end position="65"/>
    </location>
</feature>
<dbReference type="SUPFAM" id="SSF53474">
    <property type="entry name" value="alpha/beta-Hydrolases"/>
    <property type="match status" value="1"/>
</dbReference>
<proteinExistence type="predicted"/>
<feature type="region of interest" description="Disordered" evidence="1">
    <location>
        <begin position="231"/>
        <end position="353"/>
    </location>
</feature>
<dbReference type="AlphaFoldDB" id="G7DSS9"/>
<keyword evidence="3" id="KW-1185">Reference proteome</keyword>
<gene>
    <name evidence="2" type="primary">Mo00281</name>
    <name evidence="2" type="ORF">E5Q_00281</name>
</gene>
<evidence type="ECO:0000313" key="3">
    <source>
        <dbReference type="Proteomes" id="UP000009131"/>
    </source>
</evidence>